<dbReference type="GO" id="GO:0016779">
    <property type="term" value="F:nucleotidyltransferase activity"/>
    <property type="evidence" value="ECO:0007669"/>
    <property type="project" value="UniProtKB-KW"/>
</dbReference>
<dbReference type="InterPro" id="IPR043519">
    <property type="entry name" value="NT_sf"/>
</dbReference>
<dbReference type="Pfam" id="PF18765">
    <property type="entry name" value="Polbeta"/>
    <property type="match status" value="1"/>
</dbReference>
<dbReference type="Proteomes" id="UP001559623">
    <property type="component" value="Unassembled WGS sequence"/>
</dbReference>
<evidence type="ECO:0000313" key="2">
    <source>
        <dbReference type="EMBL" id="MEX5284929.1"/>
    </source>
</evidence>
<name>A0ABV3X4F4_9FIRM</name>
<keyword evidence="2" id="KW-0548">Nucleotidyltransferase</keyword>
<reference evidence="2 3" key="1">
    <citation type="submission" date="2023-04" db="EMBL/GenBank/DDBJ databases">
        <title>Genome Sequence of Selenomonas sputigena ATCC 33150.</title>
        <authorList>
            <person name="Miller D.P."/>
            <person name="Anvari S."/>
            <person name="Polson S.W."/>
            <person name="Macdonald M."/>
            <person name="Mcdowell J.V."/>
        </authorList>
    </citation>
    <scope>NUCLEOTIDE SEQUENCE [LARGE SCALE GENOMIC DNA]</scope>
    <source>
        <strain evidence="2 3">ATCC 33150</strain>
    </source>
</reference>
<dbReference type="CDD" id="cd05403">
    <property type="entry name" value="NT_KNTase_like"/>
    <property type="match status" value="1"/>
</dbReference>
<dbReference type="SUPFAM" id="SSF81301">
    <property type="entry name" value="Nucleotidyltransferase"/>
    <property type="match status" value="1"/>
</dbReference>
<keyword evidence="3" id="KW-1185">Reference proteome</keyword>
<dbReference type="RefSeq" id="WP_368846644.1">
    <property type="nucleotide sequence ID" value="NZ_CP194411.1"/>
</dbReference>
<comment type="caution">
    <text evidence="2">The sequence shown here is derived from an EMBL/GenBank/DDBJ whole genome shotgun (WGS) entry which is preliminary data.</text>
</comment>
<evidence type="ECO:0000259" key="1">
    <source>
        <dbReference type="Pfam" id="PF18765"/>
    </source>
</evidence>
<accession>A0ABV3X4F4</accession>
<feature type="domain" description="Polymerase beta nucleotidyltransferase" evidence="1">
    <location>
        <begin position="14"/>
        <end position="101"/>
    </location>
</feature>
<dbReference type="EMBL" id="JARVLH010000002">
    <property type="protein sequence ID" value="MEX5284929.1"/>
    <property type="molecule type" value="Genomic_DNA"/>
</dbReference>
<dbReference type="EC" id="2.7.7.-" evidence="2"/>
<organism evidence="2 3">
    <name type="scientific">Selenomonas sputigena</name>
    <dbReference type="NCBI Taxonomy" id="69823"/>
    <lineage>
        <taxon>Bacteria</taxon>
        <taxon>Bacillati</taxon>
        <taxon>Bacillota</taxon>
        <taxon>Negativicutes</taxon>
        <taxon>Selenomonadales</taxon>
        <taxon>Selenomonadaceae</taxon>
        <taxon>Selenomonas</taxon>
    </lineage>
</organism>
<dbReference type="Gene3D" id="3.30.460.10">
    <property type="entry name" value="Beta Polymerase, domain 2"/>
    <property type="match status" value="1"/>
</dbReference>
<evidence type="ECO:0000313" key="3">
    <source>
        <dbReference type="Proteomes" id="UP001559623"/>
    </source>
</evidence>
<dbReference type="InterPro" id="IPR041633">
    <property type="entry name" value="Polbeta"/>
</dbReference>
<keyword evidence="2" id="KW-0808">Transferase</keyword>
<proteinExistence type="predicted"/>
<sequence length="101" mass="11620">MSEMIFTFDEIKQRLQPVFAGHHIRRAILFGSYGKGTATKTSDVDLLVDSNLRGLKFMGFVEELREALDDKDMDVFDITHIEPRSRIAEEIKQTGIEIYAR</sequence>
<protein>
    <submittedName>
        <fullName evidence="2">Nucleotidyltransferase domain-containing protein</fullName>
        <ecNumber evidence="2">2.7.7.-</ecNumber>
    </submittedName>
</protein>
<gene>
    <name evidence="2" type="ORF">QCO44_04615</name>
</gene>